<dbReference type="EMBL" id="JAPFFF010000042">
    <property type="protein sequence ID" value="KAK8841288.1"/>
    <property type="molecule type" value="Genomic_DNA"/>
</dbReference>
<sequence length="875" mass="100864">MFIILFHLIVKSISREKEKLSSTSVNDNTSYHFIAVTNNFSISDYRLFSLERSGSYEEITNQRSITANYAFTINLYMKSTFCPNYTLIGSINSTTNSQNDIIIQDSDAPSSCQSPFTNFLTITNNFTEINEYQLYYQSNFGRYTKINDHYSKQDKEQFSIDLYVTSKKCPTHTFLITINSTSDESYEKVVQDWDMPSECTTGYNSFIQIKNNFTVDDYVLYYSNSTGVYRKIDDYVILRANSSFTIGLYMTSTFCTDLTYVCSVNSSSDMYYEFEIEDSNVPQMCQSFYNNFLTIINNFTLSDYHLYYLSKSGEYEEIGFRYFEQSNSSFQIQLYMTSYRCQQYNLVATIESSTEKDFENVVQNSDAPTNCQPTYYIALKNEFSRTDFHLYYLASNEEYEEVLSDTVTLKKNEQFSIDLYMTSPFCTTYNYICSLKSTLDEGFINEINDSYAPLNCQYQSEYFVTVVNGFTTNDYHLFYRSDDSADYVAIENSLFFSYPLSFTVDLYLTSEKCPQYRFIDKVRSSTNKSYEKVVENADVPENCQQSKYFITITNNFTYPDYLLYYSLDKRRYNEIENVTSIDDLNQFTVYLYMKSNLCSKYSLIGQYDSSVDRAYVLEITDDDAPESCQSPYKYFVAIKNNFTLSDFHLFYLEDENDTEFKEIESSLLLEKTTNFSIDLYMKSDYCQDYTYISTAKSVESRLDETVINNFDAPENCSINEICFSLDNLSLNYSIGFISSFDDENEVINASRGTNIVRSDSNFSITAYLLSSPKCVEQVRLNEIESDIDSTCFVFNDDLIPDSCKDGSDDDAGSGSKKSKVPLIAGLSSATVVVVVASVVGTVFYIKKRKNVDLLNGNNEGLVNSNQDAIYTNINP</sequence>
<dbReference type="Proteomes" id="UP001470230">
    <property type="component" value="Unassembled WGS sequence"/>
</dbReference>
<keyword evidence="1" id="KW-1133">Transmembrane helix</keyword>
<keyword evidence="3" id="KW-1185">Reference proteome</keyword>
<keyword evidence="1" id="KW-0472">Membrane</keyword>
<reference evidence="2 3" key="1">
    <citation type="submission" date="2024-04" db="EMBL/GenBank/DDBJ databases">
        <title>Tritrichomonas musculus Genome.</title>
        <authorList>
            <person name="Alves-Ferreira E."/>
            <person name="Grigg M."/>
            <person name="Lorenzi H."/>
            <person name="Galac M."/>
        </authorList>
    </citation>
    <scope>NUCLEOTIDE SEQUENCE [LARGE SCALE GENOMIC DNA]</scope>
    <source>
        <strain evidence="2 3">EAF2021</strain>
    </source>
</reference>
<evidence type="ECO:0000313" key="2">
    <source>
        <dbReference type="EMBL" id="KAK8841288.1"/>
    </source>
</evidence>
<accession>A0ABR2H4Y1</accession>
<evidence type="ECO:0000313" key="3">
    <source>
        <dbReference type="Proteomes" id="UP001470230"/>
    </source>
</evidence>
<gene>
    <name evidence="2" type="ORF">M9Y10_027491</name>
</gene>
<protein>
    <submittedName>
        <fullName evidence="2">Uncharacterized protein</fullName>
    </submittedName>
</protein>
<proteinExistence type="predicted"/>
<comment type="caution">
    <text evidence="2">The sequence shown here is derived from an EMBL/GenBank/DDBJ whole genome shotgun (WGS) entry which is preliminary data.</text>
</comment>
<keyword evidence="1" id="KW-0812">Transmembrane</keyword>
<feature type="transmembrane region" description="Helical" evidence="1">
    <location>
        <begin position="822"/>
        <end position="845"/>
    </location>
</feature>
<evidence type="ECO:0000256" key="1">
    <source>
        <dbReference type="SAM" id="Phobius"/>
    </source>
</evidence>
<name>A0ABR2H4Y1_9EUKA</name>
<organism evidence="2 3">
    <name type="scientific">Tritrichomonas musculus</name>
    <dbReference type="NCBI Taxonomy" id="1915356"/>
    <lineage>
        <taxon>Eukaryota</taxon>
        <taxon>Metamonada</taxon>
        <taxon>Parabasalia</taxon>
        <taxon>Tritrichomonadida</taxon>
        <taxon>Tritrichomonadidae</taxon>
        <taxon>Tritrichomonas</taxon>
    </lineage>
</organism>